<dbReference type="CDD" id="cd05402">
    <property type="entry name" value="NT_PAP_TUTase"/>
    <property type="match status" value="1"/>
</dbReference>
<dbReference type="InterPro" id="IPR043519">
    <property type="entry name" value="NT_sf"/>
</dbReference>
<dbReference type="Proteomes" id="UP001479436">
    <property type="component" value="Unassembled WGS sequence"/>
</dbReference>
<dbReference type="SUPFAM" id="SSF81631">
    <property type="entry name" value="PAP/OAS1 substrate-binding domain"/>
    <property type="match status" value="1"/>
</dbReference>
<evidence type="ECO:0000256" key="1">
    <source>
        <dbReference type="ARBA" id="ARBA00001936"/>
    </source>
</evidence>
<dbReference type="InterPro" id="IPR054708">
    <property type="entry name" value="MTPAP-like_central"/>
</dbReference>
<dbReference type="PANTHER" id="PTHR12271:SF40">
    <property type="entry name" value="POLY(A) RNA POLYMERASE GLD2"/>
    <property type="match status" value="1"/>
</dbReference>
<evidence type="ECO:0000259" key="11">
    <source>
        <dbReference type="Pfam" id="PF22600"/>
    </source>
</evidence>
<keyword evidence="13" id="KW-1185">Reference proteome</keyword>
<feature type="domain" description="PAP-associated" evidence="10">
    <location>
        <begin position="299"/>
        <end position="364"/>
    </location>
</feature>
<organism evidence="12 13">
    <name type="scientific">Basidiobolus ranarum</name>
    <dbReference type="NCBI Taxonomy" id="34480"/>
    <lineage>
        <taxon>Eukaryota</taxon>
        <taxon>Fungi</taxon>
        <taxon>Fungi incertae sedis</taxon>
        <taxon>Zoopagomycota</taxon>
        <taxon>Entomophthoromycotina</taxon>
        <taxon>Basidiobolomycetes</taxon>
        <taxon>Basidiobolales</taxon>
        <taxon>Basidiobolaceae</taxon>
        <taxon>Basidiobolus</taxon>
    </lineage>
</organism>
<dbReference type="SUPFAM" id="SSF81301">
    <property type="entry name" value="Nucleotidyltransferase"/>
    <property type="match status" value="1"/>
</dbReference>
<comment type="cofactor">
    <cofactor evidence="2">
        <name>Mg(2+)</name>
        <dbReference type="ChEBI" id="CHEBI:18420"/>
    </cofactor>
</comment>
<dbReference type="EMBL" id="JASJQH010006885">
    <property type="protein sequence ID" value="KAK9729094.1"/>
    <property type="molecule type" value="Genomic_DNA"/>
</dbReference>
<evidence type="ECO:0000256" key="6">
    <source>
        <dbReference type="ARBA" id="ARBA00022490"/>
    </source>
</evidence>
<evidence type="ECO:0000313" key="12">
    <source>
        <dbReference type="EMBL" id="KAK9729094.1"/>
    </source>
</evidence>
<keyword evidence="8" id="KW-0479">Metal-binding</keyword>
<evidence type="ECO:0000256" key="2">
    <source>
        <dbReference type="ARBA" id="ARBA00001946"/>
    </source>
</evidence>
<comment type="subcellular location">
    <subcellularLocation>
        <location evidence="3">Cytoplasm</location>
    </subcellularLocation>
</comment>
<evidence type="ECO:0000259" key="10">
    <source>
        <dbReference type="Pfam" id="PF03828"/>
    </source>
</evidence>
<name>A0ABR2WB26_9FUNG</name>
<protein>
    <recommendedName>
        <fullName evidence="5">polynucleotide adenylyltransferase</fullName>
        <ecNumber evidence="5">2.7.7.19</ecNumber>
    </recommendedName>
</protein>
<evidence type="ECO:0000256" key="4">
    <source>
        <dbReference type="ARBA" id="ARBA00008593"/>
    </source>
</evidence>
<comment type="cofactor">
    <cofactor evidence="1">
        <name>Mn(2+)</name>
        <dbReference type="ChEBI" id="CHEBI:29035"/>
    </cofactor>
</comment>
<dbReference type="Pfam" id="PF03828">
    <property type="entry name" value="PAP_assoc"/>
    <property type="match status" value="1"/>
</dbReference>
<comment type="caution">
    <text evidence="12">The sequence shown here is derived from an EMBL/GenBank/DDBJ whole genome shotgun (WGS) entry which is preliminary data.</text>
</comment>
<keyword evidence="6" id="KW-0963">Cytoplasm</keyword>
<evidence type="ECO:0000256" key="5">
    <source>
        <dbReference type="ARBA" id="ARBA00012388"/>
    </source>
</evidence>
<comment type="similarity">
    <text evidence="4">Belongs to the DNA polymerase type-B-like family.</text>
</comment>
<reference evidence="12 13" key="1">
    <citation type="submission" date="2023-04" db="EMBL/GenBank/DDBJ databases">
        <title>Genome of Basidiobolus ranarum AG-B5.</title>
        <authorList>
            <person name="Stajich J.E."/>
            <person name="Carter-House D."/>
            <person name="Gryganskyi A."/>
        </authorList>
    </citation>
    <scope>NUCLEOTIDE SEQUENCE [LARGE SCALE GENOMIC DNA]</scope>
    <source>
        <strain evidence="12 13">AG-B5</strain>
    </source>
</reference>
<evidence type="ECO:0000256" key="8">
    <source>
        <dbReference type="ARBA" id="ARBA00022723"/>
    </source>
</evidence>
<evidence type="ECO:0000256" key="3">
    <source>
        <dbReference type="ARBA" id="ARBA00004496"/>
    </source>
</evidence>
<dbReference type="Pfam" id="PF22600">
    <property type="entry name" value="MTPAP-like_central"/>
    <property type="match status" value="1"/>
</dbReference>
<dbReference type="Gene3D" id="1.10.1410.10">
    <property type="match status" value="1"/>
</dbReference>
<feature type="domain" description="Poly(A) RNA polymerase mitochondrial-like central palm" evidence="11">
    <location>
        <begin position="72"/>
        <end position="205"/>
    </location>
</feature>
<dbReference type="EC" id="2.7.7.19" evidence="5"/>
<evidence type="ECO:0000256" key="9">
    <source>
        <dbReference type="ARBA" id="ARBA00022842"/>
    </source>
</evidence>
<keyword evidence="9" id="KW-0460">Magnesium</keyword>
<gene>
    <name evidence="12" type="ORF">K7432_000537</name>
</gene>
<sequence length="408" mass="47211">MLQLNTSTIRANFTLGRLLTLRSFHLDTALSAYKHSPKRKRNLAKKLAHSRGYEEEGETSEFEKEEFFSAVSEQVNKLCSTVASTKEDERKRELLYERVNKVLTKWAPDTRLFPFGSTVSGFGLRNSDVDFCVCTRGRSSMNPRSFVTEFGRILHSHDLGYVTTIPQAKVPIIKLQDRVSGLSCDIGFNNIIGVYNALLLKTYSQINPQLRQLVTVVKHWAKSRRINEPFTGTMNSYGYVLMSIFLMQEQGHLPVLQQIRTDHSKPPPQEIVNGCNTYFFDDLKNLPHHWSPEADTQQIGELLYNFFNFYAHEMDLDHSVISIRTGELIDRADKGWRTYTRKHGRMLYNGGYWICIEDPFQVDNNVGRVVSKPGRYLIRQEFKRALYILNRYNSDNVLKKLCEPYKGR</sequence>
<dbReference type="InterPro" id="IPR002058">
    <property type="entry name" value="PAP_assoc"/>
</dbReference>
<keyword evidence="7" id="KW-0808">Transferase</keyword>
<accession>A0ABR2WB26</accession>
<proteinExistence type="inferred from homology"/>
<dbReference type="Gene3D" id="3.30.460.10">
    <property type="entry name" value="Beta Polymerase, domain 2"/>
    <property type="match status" value="1"/>
</dbReference>
<evidence type="ECO:0000313" key="13">
    <source>
        <dbReference type="Proteomes" id="UP001479436"/>
    </source>
</evidence>
<evidence type="ECO:0000256" key="7">
    <source>
        <dbReference type="ARBA" id="ARBA00022679"/>
    </source>
</evidence>
<dbReference type="PANTHER" id="PTHR12271">
    <property type="entry name" value="POLY A POLYMERASE CID PAP -RELATED"/>
    <property type="match status" value="1"/>
</dbReference>